<sequence length="108" mass="12209">MSQGHNFVQGAGHNDDDEDLTRSFAASTCVSRRRRLPTLANAPWYMNERLLHPLVGWTRAYLSQNTDEPAIVDVFVPPRLFRFGDIPGRLSPLSTSQPQNTTDLTHME</sequence>
<gene>
    <name evidence="2" type="ORF">MPOL1434_LOCUS7478</name>
    <name evidence="3" type="ORF">MPOL1434_LOCUS7479</name>
</gene>
<evidence type="ECO:0000313" key="2">
    <source>
        <dbReference type="EMBL" id="CAD8373473.1"/>
    </source>
</evidence>
<dbReference type="AlphaFoldDB" id="A0A6U0K6F7"/>
<evidence type="ECO:0000256" key="1">
    <source>
        <dbReference type="SAM" id="MobiDB-lite"/>
    </source>
</evidence>
<organism evidence="2">
    <name type="scientific">Minutocellus polymorphus</name>
    <dbReference type="NCBI Taxonomy" id="265543"/>
    <lineage>
        <taxon>Eukaryota</taxon>
        <taxon>Sar</taxon>
        <taxon>Stramenopiles</taxon>
        <taxon>Ochrophyta</taxon>
        <taxon>Bacillariophyta</taxon>
        <taxon>Mediophyceae</taxon>
        <taxon>Cymatosirophycidae</taxon>
        <taxon>Cymatosirales</taxon>
        <taxon>Cymatosiraceae</taxon>
        <taxon>Minutocellus</taxon>
    </lineage>
</organism>
<name>A0A6U0K6F7_9STRA</name>
<feature type="region of interest" description="Disordered" evidence="1">
    <location>
        <begin position="87"/>
        <end position="108"/>
    </location>
</feature>
<proteinExistence type="predicted"/>
<evidence type="ECO:0000313" key="3">
    <source>
        <dbReference type="EMBL" id="CAD8373475.1"/>
    </source>
</evidence>
<feature type="compositionally biased region" description="Polar residues" evidence="1">
    <location>
        <begin position="92"/>
        <end position="108"/>
    </location>
</feature>
<protein>
    <submittedName>
        <fullName evidence="2">Uncharacterized protein</fullName>
    </submittedName>
</protein>
<dbReference type="EMBL" id="HBEJ01012746">
    <property type="protein sequence ID" value="CAD8373473.1"/>
    <property type="molecule type" value="Transcribed_RNA"/>
</dbReference>
<accession>A0A6U0K6F7</accession>
<dbReference type="EMBL" id="HBEJ01012747">
    <property type="protein sequence ID" value="CAD8373475.1"/>
    <property type="molecule type" value="Transcribed_RNA"/>
</dbReference>
<reference evidence="2" key="1">
    <citation type="submission" date="2021-01" db="EMBL/GenBank/DDBJ databases">
        <authorList>
            <person name="Corre E."/>
            <person name="Pelletier E."/>
            <person name="Niang G."/>
            <person name="Scheremetjew M."/>
            <person name="Finn R."/>
            <person name="Kale V."/>
            <person name="Holt S."/>
            <person name="Cochrane G."/>
            <person name="Meng A."/>
            <person name="Brown T."/>
            <person name="Cohen L."/>
        </authorList>
    </citation>
    <scope>NUCLEOTIDE SEQUENCE</scope>
    <source>
        <strain evidence="2">CCMP3303</strain>
    </source>
</reference>
<feature type="region of interest" description="Disordered" evidence="1">
    <location>
        <begin position="1"/>
        <end position="20"/>
    </location>
</feature>